<feature type="non-terminal residue" evidence="12">
    <location>
        <position position="399"/>
    </location>
</feature>
<evidence type="ECO:0000313" key="12">
    <source>
        <dbReference type="EMBL" id="MED6141514.1"/>
    </source>
</evidence>
<evidence type="ECO:0000256" key="4">
    <source>
        <dbReference type="ARBA" id="ARBA00022729"/>
    </source>
</evidence>
<dbReference type="Pfam" id="PF08263">
    <property type="entry name" value="LRRNT_2"/>
    <property type="match status" value="2"/>
</dbReference>
<evidence type="ECO:0000256" key="10">
    <source>
        <dbReference type="SAM" id="SignalP"/>
    </source>
</evidence>
<evidence type="ECO:0000256" key="6">
    <source>
        <dbReference type="ARBA" id="ARBA00022989"/>
    </source>
</evidence>
<dbReference type="InterPro" id="IPR013210">
    <property type="entry name" value="LRR_N_plant-typ"/>
</dbReference>
<dbReference type="Pfam" id="PF00560">
    <property type="entry name" value="LRR_1"/>
    <property type="match status" value="3"/>
</dbReference>
<dbReference type="EMBL" id="JASCZI010063956">
    <property type="protein sequence ID" value="MED6141514.1"/>
    <property type="molecule type" value="Genomic_DNA"/>
</dbReference>
<dbReference type="InterPro" id="IPR032675">
    <property type="entry name" value="LRR_dom_sf"/>
</dbReference>
<keyword evidence="9" id="KW-0325">Glycoprotein</keyword>
<dbReference type="Proteomes" id="UP001341840">
    <property type="component" value="Unassembled WGS sequence"/>
</dbReference>
<evidence type="ECO:0000256" key="2">
    <source>
        <dbReference type="ARBA" id="ARBA00022614"/>
    </source>
</evidence>
<sequence>MGRSVLPCFVHYCFTLLLLIIIHTSSSYTCSSSVLPLCNHDDSSNLLQFKNSFVVNTSLYRDWWWDQQPGVLCSSYSKTASWKNGTDCCDWDGVTCDATSGHVIGLDLSCGMIEGELNPNSTLFHLTHLQQLNLANNDFCASQLSSRIGGLVALTHLNLSNSGLGGDIPSTISHLSKLLSLDLSRTYMLNDKGYRKLRFDPSIWNKLILNTTNNWQELVLDKVNMSSIGTSSLSLLMNFSSSSLVSLSFQDTNLHGNFPIGILSLPNLQELTLSHNEELKVKLPKSNWSTPLRILDLSVTVLSGEIPDSIGHLKSLKQLLLGSCQFEGLVPLSLWNLTGLTDLALTENTLHGEIPSLLSNLKHLINLDLSNNSFNGHIPNVFTNLTKLEFAAFDSNSLG</sequence>
<feature type="domain" description="Leucine-rich repeat-containing N-terminal plant-type" evidence="11">
    <location>
        <begin position="40"/>
        <end position="63"/>
    </location>
</feature>
<keyword evidence="4 10" id="KW-0732">Signal</keyword>
<keyword evidence="2" id="KW-0433">Leucine-rich repeat</keyword>
<evidence type="ECO:0000256" key="5">
    <source>
        <dbReference type="ARBA" id="ARBA00022737"/>
    </source>
</evidence>
<proteinExistence type="predicted"/>
<keyword evidence="5" id="KW-0677">Repeat</keyword>
<evidence type="ECO:0000256" key="9">
    <source>
        <dbReference type="ARBA" id="ARBA00023180"/>
    </source>
</evidence>
<evidence type="ECO:0000256" key="3">
    <source>
        <dbReference type="ARBA" id="ARBA00022692"/>
    </source>
</evidence>
<accession>A0ABU6SZE9</accession>
<feature type="domain" description="Leucine-rich repeat-containing N-terminal plant-type" evidence="11">
    <location>
        <begin position="77"/>
        <end position="97"/>
    </location>
</feature>
<dbReference type="InterPro" id="IPR001611">
    <property type="entry name" value="Leu-rich_rpt"/>
</dbReference>
<dbReference type="PANTHER" id="PTHR48061">
    <property type="entry name" value="LEUCINE-RICH REPEAT RECEPTOR PROTEIN KINASE EMS1-LIKE-RELATED"/>
    <property type="match status" value="1"/>
</dbReference>
<dbReference type="SUPFAM" id="SSF52058">
    <property type="entry name" value="L domain-like"/>
    <property type="match status" value="1"/>
</dbReference>
<evidence type="ECO:0000259" key="11">
    <source>
        <dbReference type="Pfam" id="PF08263"/>
    </source>
</evidence>
<dbReference type="PANTHER" id="PTHR48061:SF50">
    <property type="entry name" value="LEUCINE-RICH REPEAT-CONTAINING N-TERMINAL PLANT-TYPE DOMAIN-CONTAINING PROTEIN"/>
    <property type="match status" value="1"/>
</dbReference>
<gene>
    <name evidence="12" type="ORF">PIB30_104176</name>
</gene>
<keyword evidence="13" id="KW-1185">Reference proteome</keyword>
<keyword evidence="3" id="KW-0812">Transmembrane</keyword>
<keyword evidence="8" id="KW-0675">Receptor</keyword>
<keyword evidence="6" id="KW-1133">Transmembrane helix</keyword>
<reference evidence="12 13" key="1">
    <citation type="journal article" date="2023" name="Plants (Basel)">
        <title>Bridging the Gap: Combining Genomics and Transcriptomics Approaches to Understand Stylosanthes scabra, an Orphan Legume from the Brazilian Caatinga.</title>
        <authorList>
            <person name="Ferreira-Neto J.R.C."/>
            <person name="da Silva M.D."/>
            <person name="Binneck E."/>
            <person name="de Melo N.F."/>
            <person name="da Silva R.H."/>
            <person name="de Melo A.L.T.M."/>
            <person name="Pandolfi V."/>
            <person name="Bustamante F.O."/>
            <person name="Brasileiro-Vidal A.C."/>
            <person name="Benko-Iseppon A.M."/>
        </authorList>
    </citation>
    <scope>NUCLEOTIDE SEQUENCE [LARGE SCALE GENOMIC DNA]</scope>
    <source>
        <tissue evidence="12">Leaves</tissue>
    </source>
</reference>
<feature type="signal peptide" evidence="10">
    <location>
        <begin position="1"/>
        <end position="27"/>
    </location>
</feature>
<feature type="chain" id="PRO_5046905902" description="Leucine-rich repeat-containing N-terminal plant-type domain-containing protein" evidence="10">
    <location>
        <begin position="28"/>
        <end position="399"/>
    </location>
</feature>
<protein>
    <recommendedName>
        <fullName evidence="11">Leucine-rich repeat-containing N-terminal plant-type domain-containing protein</fullName>
    </recommendedName>
</protein>
<dbReference type="Gene3D" id="3.80.10.10">
    <property type="entry name" value="Ribonuclease Inhibitor"/>
    <property type="match status" value="3"/>
</dbReference>
<comment type="caution">
    <text evidence="12">The sequence shown here is derived from an EMBL/GenBank/DDBJ whole genome shotgun (WGS) entry which is preliminary data.</text>
</comment>
<organism evidence="12 13">
    <name type="scientific">Stylosanthes scabra</name>
    <dbReference type="NCBI Taxonomy" id="79078"/>
    <lineage>
        <taxon>Eukaryota</taxon>
        <taxon>Viridiplantae</taxon>
        <taxon>Streptophyta</taxon>
        <taxon>Embryophyta</taxon>
        <taxon>Tracheophyta</taxon>
        <taxon>Spermatophyta</taxon>
        <taxon>Magnoliopsida</taxon>
        <taxon>eudicotyledons</taxon>
        <taxon>Gunneridae</taxon>
        <taxon>Pentapetalae</taxon>
        <taxon>rosids</taxon>
        <taxon>fabids</taxon>
        <taxon>Fabales</taxon>
        <taxon>Fabaceae</taxon>
        <taxon>Papilionoideae</taxon>
        <taxon>50 kb inversion clade</taxon>
        <taxon>dalbergioids sensu lato</taxon>
        <taxon>Dalbergieae</taxon>
        <taxon>Pterocarpus clade</taxon>
        <taxon>Stylosanthes</taxon>
    </lineage>
</organism>
<keyword evidence="7" id="KW-0472">Membrane</keyword>
<evidence type="ECO:0000256" key="1">
    <source>
        <dbReference type="ARBA" id="ARBA00004479"/>
    </source>
</evidence>
<evidence type="ECO:0000256" key="8">
    <source>
        <dbReference type="ARBA" id="ARBA00023170"/>
    </source>
</evidence>
<dbReference type="InterPro" id="IPR046956">
    <property type="entry name" value="RLP23-like"/>
</dbReference>
<evidence type="ECO:0000313" key="13">
    <source>
        <dbReference type="Proteomes" id="UP001341840"/>
    </source>
</evidence>
<comment type="subcellular location">
    <subcellularLocation>
        <location evidence="1">Membrane</location>
        <topology evidence="1">Single-pass type I membrane protein</topology>
    </subcellularLocation>
</comment>
<evidence type="ECO:0000256" key="7">
    <source>
        <dbReference type="ARBA" id="ARBA00023136"/>
    </source>
</evidence>
<name>A0ABU6SZE9_9FABA</name>